<evidence type="ECO:0000313" key="2">
    <source>
        <dbReference type="EMBL" id="CAE0148671.1"/>
    </source>
</evidence>
<feature type="region of interest" description="Disordered" evidence="1">
    <location>
        <begin position="255"/>
        <end position="279"/>
    </location>
</feature>
<evidence type="ECO:0000256" key="1">
    <source>
        <dbReference type="SAM" id="MobiDB-lite"/>
    </source>
</evidence>
<organism evidence="2">
    <name type="scientific">Prasinoderma singulare</name>
    <dbReference type="NCBI Taxonomy" id="676789"/>
    <lineage>
        <taxon>Eukaryota</taxon>
        <taxon>Viridiplantae</taxon>
        <taxon>Prasinodermophyta</taxon>
        <taxon>Prasinodermophyceae</taxon>
        <taxon>Prasinodermales</taxon>
        <taxon>Prasinodermaceae</taxon>
        <taxon>Prasinoderma</taxon>
    </lineage>
</organism>
<dbReference type="EMBL" id="HBHY01018605">
    <property type="protein sequence ID" value="CAE0148671.1"/>
    <property type="molecule type" value="Transcribed_RNA"/>
</dbReference>
<proteinExistence type="predicted"/>
<protein>
    <submittedName>
        <fullName evidence="2">Uncharacterized protein</fullName>
    </submittedName>
</protein>
<reference evidence="2" key="1">
    <citation type="submission" date="2021-01" db="EMBL/GenBank/DDBJ databases">
        <authorList>
            <person name="Corre E."/>
            <person name="Pelletier E."/>
            <person name="Niang G."/>
            <person name="Scheremetjew M."/>
            <person name="Finn R."/>
            <person name="Kale V."/>
            <person name="Holt S."/>
            <person name="Cochrane G."/>
            <person name="Meng A."/>
            <person name="Brown T."/>
            <person name="Cohen L."/>
        </authorList>
    </citation>
    <scope>NUCLEOTIDE SEQUENCE</scope>
    <source>
        <strain evidence="2">RCC927</strain>
    </source>
</reference>
<feature type="compositionally biased region" description="Low complexity" evidence="1">
    <location>
        <begin position="255"/>
        <end position="264"/>
    </location>
</feature>
<accession>A0A7S3FHT6</accession>
<name>A0A7S3FHT6_9VIRI</name>
<dbReference type="AlphaFoldDB" id="A0A7S3FHT6"/>
<gene>
    <name evidence="2" type="ORF">PSIN1315_LOCUS11938</name>
</gene>
<sequence length="302" mass="31509">MDCAVRGVVRSLLDGGLTTTARGRYASSGGGGGVGEAALAEAFVGAAGAPAAQVSFADAIFVLESNVGYLEIYGDAEAQAANGSAALSAELYDRKLKDAVFGAWLRQGCESRVDSQRLLGLIDAFVPFAPLGRAHLEALAAKRLEARAARERALGRFELSWARGELEAHLASRAEYDADGGWAIEGAKEMDTIFSRHVSRPLRAWADARGIAEADAAAEAEADTARWRRRALEEAVAGALQVVTAAGREALHAAGALPPAGEEPSTGDAVTAGRNTVAPQEPLPHVRLEVVNGRVRAVDDDA</sequence>